<dbReference type="Gene3D" id="1.25.40.20">
    <property type="entry name" value="Ankyrin repeat-containing domain"/>
    <property type="match status" value="1"/>
</dbReference>
<reference evidence="1 2" key="2">
    <citation type="submission" date="2016-05" db="EMBL/GenBank/DDBJ databases">
        <title>Lineage-specific infection strategies underlie the spectrum of fungal disease in amphibians.</title>
        <authorList>
            <person name="Cuomo C.A."/>
            <person name="Farrer R.A."/>
            <person name="James T."/>
            <person name="Longcore J."/>
            <person name="Birren B."/>
        </authorList>
    </citation>
    <scope>NUCLEOTIDE SEQUENCE [LARGE SCALE GENOMIC DNA]</scope>
    <source>
        <strain evidence="1 2">JEL423</strain>
    </source>
</reference>
<dbReference type="EMBL" id="DS022302">
    <property type="protein sequence ID" value="OAJ38696.1"/>
    <property type="molecule type" value="Genomic_DNA"/>
</dbReference>
<dbReference type="InterPro" id="IPR052050">
    <property type="entry name" value="SecEffector_AnkRepeat"/>
</dbReference>
<accession>A0A177WFZ2</accession>
<gene>
    <name evidence="1" type="ORF">BDEG_22603</name>
</gene>
<proteinExistence type="predicted"/>
<evidence type="ECO:0000313" key="2">
    <source>
        <dbReference type="Proteomes" id="UP000077115"/>
    </source>
</evidence>
<dbReference type="VEuPathDB" id="FungiDB:BDEG_22603"/>
<dbReference type="PANTHER" id="PTHR46586">
    <property type="entry name" value="ANKYRIN REPEAT-CONTAINING PROTEIN"/>
    <property type="match status" value="1"/>
</dbReference>
<organism evidence="1 2">
    <name type="scientific">Batrachochytrium dendrobatidis (strain JEL423)</name>
    <dbReference type="NCBI Taxonomy" id="403673"/>
    <lineage>
        <taxon>Eukaryota</taxon>
        <taxon>Fungi</taxon>
        <taxon>Fungi incertae sedis</taxon>
        <taxon>Chytridiomycota</taxon>
        <taxon>Chytridiomycota incertae sedis</taxon>
        <taxon>Chytridiomycetes</taxon>
        <taxon>Rhizophydiales</taxon>
        <taxon>Rhizophydiales incertae sedis</taxon>
        <taxon>Batrachochytrium</taxon>
    </lineage>
</organism>
<sequence>MMNGCHKRQFIDNIRCLPWFIRKSIFKYAGLRTQYLMHELTLPITQITWQLVMVDCLESNDTATAVRLLGSYQDYEPQWELLFTQTGEMLNAFKKSLKPTSRLSKALGLPDLMIQARPSLHLLLEESDRNEKLINTILNKLLAYITQHTMTSGLHNYYCRAVVECASAIGRLDIIQHYSDGITDYSFVGRLAALHGHEPIVKSLLAMGRDHPSGNRNQRLSGTDCEYAPPLEARSFVDIRCYEDIFKAAVEGGHIAMVDAMMRAHPPLLQKVTERLVTAALVRGHTRMVKHLLQLLSPQQPLLLLTDAFRNFLCQAAQCGHMDLVQYSLTHNQRLGRQEQQVIIEAIELAAIAGHFTIAESLCQAVNCSTVPILLGAAKGGHVDYIHHILATHCHSWTSNDVARALERATWSNHYHVVKLLVEHSLYSTSGPTIRQTTIQNLIKSSFDRRNFGLFSYLVPLLTDSFLCTVFGAKAIHLLPADFLTFFFEQNRNWNCILLSCLESNYSDMAVEIISRKLAVSTPLIGSAA</sequence>
<dbReference type="Proteomes" id="UP000077115">
    <property type="component" value="Unassembled WGS sequence"/>
</dbReference>
<dbReference type="SUPFAM" id="SSF48403">
    <property type="entry name" value="Ankyrin repeat"/>
    <property type="match status" value="1"/>
</dbReference>
<evidence type="ECO:0000313" key="1">
    <source>
        <dbReference type="EMBL" id="OAJ38696.1"/>
    </source>
</evidence>
<name>A0A177WFZ2_BATDL</name>
<reference evidence="1 2" key="1">
    <citation type="submission" date="2006-10" db="EMBL/GenBank/DDBJ databases">
        <title>The Genome Sequence of Batrachochytrium dendrobatidis JEL423.</title>
        <authorList>
            <consortium name="The Broad Institute Genome Sequencing Platform"/>
            <person name="Birren B."/>
            <person name="Lander E."/>
            <person name="Galagan J."/>
            <person name="Cuomo C."/>
            <person name="Devon K."/>
            <person name="Jaffe D."/>
            <person name="Butler J."/>
            <person name="Alvarez P."/>
            <person name="Gnerre S."/>
            <person name="Grabherr M."/>
            <person name="Kleber M."/>
            <person name="Mauceli E."/>
            <person name="Brockman W."/>
            <person name="Young S."/>
            <person name="LaButti K."/>
            <person name="Sykes S."/>
            <person name="DeCaprio D."/>
            <person name="Crawford M."/>
            <person name="Koehrsen M."/>
            <person name="Engels R."/>
            <person name="Montgomery P."/>
            <person name="Pearson M."/>
            <person name="Howarth C."/>
            <person name="Larson L."/>
            <person name="White J."/>
            <person name="O'Leary S."/>
            <person name="Kodira C."/>
            <person name="Zeng Q."/>
            <person name="Yandava C."/>
            <person name="Alvarado L."/>
            <person name="Longcore J."/>
            <person name="James T."/>
        </authorList>
    </citation>
    <scope>NUCLEOTIDE SEQUENCE [LARGE SCALE GENOMIC DNA]</scope>
    <source>
        <strain evidence="1 2">JEL423</strain>
    </source>
</reference>
<dbReference type="AlphaFoldDB" id="A0A177WFZ2"/>
<dbReference type="PANTHER" id="PTHR46586:SF3">
    <property type="entry name" value="ANKYRIN REPEAT-CONTAINING PROTEIN"/>
    <property type="match status" value="1"/>
</dbReference>
<dbReference type="InterPro" id="IPR036770">
    <property type="entry name" value="Ankyrin_rpt-contain_sf"/>
</dbReference>
<protein>
    <submittedName>
        <fullName evidence="1">Uncharacterized protein</fullName>
    </submittedName>
</protein>